<dbReference type="EMBL" id="WBOF01000014">
    <property type="protein sequence ID" value="MQS18091.1"/>
    <property type="molecule type" value="Genomic_DNA"/>
</dbReference>
<evidence type="ECO:0000313" key="4">
    <source>
        <dbReference type="Proteomes" id="UP000450000"/>
    </source>
</evidence>
<evidence type="ECO:0000256" key="1">
    <source>
        <dbReference type="SAM" id="MobiDB-lite"/>
    </source>
</evidence>
<organism evidence="3 4">
    <name type="scientific">Streptomyces kaniharaensis</name>
    <dbReference type="NCBI Taxonomy" id="212423"/>
    <lineage>
        <taxon>Bacteria</taxon>
        <taxon>Bacillati</taxon>
        <taxon>Actinomycetota</taxon>
        <taxon>Actinomycetes</taxon>
        <taxon>Kitasatosporales</taxon>
        <taxon>Streptomycetaceae</taxon>
        <taxon>Streptomyces</taxon>
    </lineage>
</organism>
<dbReference type="AlphaFoldDB" id="A0A6N7L383"/>
<dbReference type="Proteomes" id="UP000450000">
    <property type="component" value="Unassembled WGS sequence"/>
</dbReference>
<evidence type="ECO:0000256" key="2">
    <source>
        <dbReference type="SAM" id="Phobius"/>
    </source>
</evidence>
<reference evidence="3 4" key="1">
    <citation type="submission" date="2019-09" db="EMBL/GenBank/DDBJ databases">
        <title>Genome Sequences of Streptomyces kaniharaensis ATCC 21070.</title>
        <authorList>
            <person name="Zhu W."/>
            <person name="De Crecy-Lagard V."/>
            <person name="Richards N.G."/>
        </authorList>
    </citation>
    <scope>NUCLEOTIDE SEQUENCE [LARGE SCALE GENOMIC DNA]</scope>
    <source>
        <strain evidence="3 4">SF-557</strain>
    </source>
</reference>
<name>A0A6N7L383_9ACTN</name>
<evidence type="ECO:0000313" key="3">
    <source>
        <dbReference type="EMBL" id="MQS18091.1"/>
    </source>
</evidence>
<feature type="transmembrane region" description="Helical" evidence="2">
    <location>
        <begin position="143"/>
        <end position="160"/>
    </location>
</feature>
<protein>
    <submittedName>
        <fullName evidence="3">Uncharacterized protein</fullName>
    </submittedName>
</protein>
<sequence length="215" mass="23895">MTTPTPPPPNYAPTAGLSTTWWSQTTAAVWTPENLAAADRAQQRTVEAIDRVGLYITETPEERRSRQRQEDDARREAEGETPRERAQRHRAEDRKRQHLAQRLATLPWRHEHTERARRFRRWCTLTALSASAGFAVGLVQWAASLPLAVGIGTWAGAYVLDLKVRGWGRTPVSQVRGPGRVVVLVLARVPVASALAAVCHLSPLLAATGHLLHHH</sequence>
<gene>
    <name evidence="3" type="ORF">F7Q99_39370</name>
</gene>
<feature type="transmembrane region" description="Helical" evidence="2">
    <location>
        <begin position="181"/>
        <end position="206"/>
    </location>
</feature>
<keyword evidence="2" id="KW-0472">Membrane</keyword>
<dbReference type="OrthoDB" id="4344219at2"/>
<dbReference type="RefSeq" id="WP_153472197.1">
    <property type="nucleotide sequence ID" value="NZ_WBOF01000014.1"/>
</dbReference>
<keyword evidence="4" id="KW-1185">Reference proteome</keyword>
<accession>A0A6N7L383</accession>
<feature type="region of interest" description="Disordered" evidence="1">
    <location>
        <begin position="58"/>
        <end position="96"/>
    </location>
</feature>
<keyword evidence="2" id="KW-1133">Transmembrane helix</keyword>
<keyword evidence="2" id="KW-0812">Transmembrane</keyword>
<proteinExistence type="predicted"/>
<feature type="compositionally biased region" description="Basic and acidic residues" evidence="1">
    <location>
        <begin position="60"/>
        <end position="95"/>
    </location>
</feature>
<comment type="caution">
    <text evidence="3">The sequence shown here is derived from an EMBL/GenBank/DDBJ whole genome shotgun (WGS) entry which is preliminary data.</text>
</comment>